<evidence type="ECO:0000259" key="16">
    <source>
        <dbReference type="SMART" id="SM00936"/>
    </source>
</evidence>
<evidence type="ECO:0000256" key="10">
    <source>
        <dbReference type="ARBA" id="ARBA00022984"/>
    </source>
</evidence>
<dbReference type="GO" id="GO:0009002">
    <property type="term" value="F:serine-type D-Ala-D-Ala carboxypeptidase activity"/>
    <property type="evidence" value="ECO:0007669"/>
    <property type="project" value="UniProtKB-EC"/>
</dbReference>
<dbReference type="Proteomes" id="UP000001683">
    <property type="component" value="Chromosome"/>
</dbReference>
<evidence type="ECO:0000256" key="6">
    <source>
        <dbReference type="ARBA" id="ARBA00022670"/>
    </source>
</evidence>
<dbReference type="InterPro" id="IPR037167">
    <property type="entry name" value="Peptidase_S11_C_sf"/>
</dbReference>
<name>B2A4Z6_NATTJ</name>
<evidence type="ECO:0000313" key="18">
    <source>
        <dbReference type="Proteomes" id="UP000001683"/>
    </source>
</evidence>
<keyword evidence="11" id="KW-0961">Cell wall biogenesis/degradation</keyword>
<dbReference type="Gene3D" id="3.40.710.10">
    <property type="entry name" value="DD-peptidase/beta-lactamase superfamily"/>
    <property type="match status" value="1"/>
</dbReference>
<dbReference type="GO" id="GO:0006508">
    <property type="term" value="P:proteolysis"/>
    <property type="evidence" value="ECO:0007669"/>
    <property type="project" value="UniProtKB-KW"/>
</dbReference>
<accession>B2A4Z6</accession>
<evidence type="ECO:0000256" key="13">
    <source>
        <dbReference type="PIRSR" id="PIRSR618044-1"/>
    </source>
</evidence>
<keyword evidence="7" id="KW-0732">Signal</keyword>
<evidence type="ECO:0000256" key="14">
    <source>
        <dbReference type="PIRSR" id="PIRSR618044-2"/>
    </source>
</evidence>
<comment type="catalytic activity">
    <reaction evidence="12">
        <text>Preferential cleavage: (Ac)2-L-Lys-D-Ala-|-D-Ala. Also transpeptidation of peptidyl-alanyl moieties that are N-acyl substituents of D-alanine.</text>
        <dbReference type="EC" id="3.4.16.4"/>
    </reaction>
</comment>
<keyword evidence="8 17" id="KW-0378">Hydrolase</keyword>
<feature type="binding site" evidence="14">
    <location>
        <position position="234"/>
    </location>
    <ligand>
        <name>substrate</name>
    </ligand>
</feature>
<dbReference type="Pfam" id="PF00768">
    <property type="entry name" value="Peptidase_S11"/>
    <property type="match status" value="1"/>
</dbReference>
<dbReference type="GO" id="GO:0009252">
    <property type="term" value="P:peptidoglycan biosynthetic process"/>
    <property type="evidence" value="ECO:0007669"/>
    <property type="project" value="UniProtKB-UniPathway"/>
</dbReference>
<dbReference type="SMART" id="SM00936">
    <property type="entry name" value="PBP5_C"/>
    <property type="match status" value="1"/>
</dbReference>
<dbReference type="KEGG" id="nth:Nther_1664"/>
<keyword evidence="6" id="KW-0645">Protease</keyword>
<dbReference type="AlphaFoldDB" id="B2A4Z6"/>
<feature type="active site" description="Acyl-ester intermediate" evidence="13">
    <location>
        <position position="61"/>
    </location>
</feature>
<keyword evidence="18" id="KW-1185">Reference proteome</keyword>
<comment type="pathway">
    <text evidence="2">Cell wall biogenesis; peptidoglycan biosynthesis.</text>
</comment>
<dbReference type="STRING" id="457570.Nther_1664"/>
<organism evidence="17 18">
    <name type="scientific">Natranaerobius thermophilus (strain ATCC BAA-1301 / DSM 18059 / JW/NM-WN-LF)</name>
    <dbReference type="NCBI Taxonomy" id="457570"/>
    <lineage>
        <taxon>Bacteria</taxon>
        <taxon>Bacillati</taxon>
        <taxon>Bacillota</taxon>
        <taxon>Clostridia</taxon>
        <taxon>Natranaerobiales</taxon>
        <taxon>Natranaerobiaceae</taxon>
        <taxon>Natranaerobius</taxon>
    </lineage>
</organism>
<feature type="domain" description="Peptidase S11 D-Ala-D-Ala carboxypeptidase A C-terminal" evidence="16">
    <location>
        <begin position="284"/>
        <end position="373"/>
    </location>
</feature>
<dbReference type="UniPathway" id="UPA00219"/>
<keyword evidence="9" id="KW-0133">Cell shape</keyword>
<evidence type="ECO:0000256" key="4">
    <source>
        <dbReference type="ARBA" id="ARBA00012448"/>
    </source>
</evidence>
<feature type="active site" description="Acyl-ester intermediate" evidence="13">
    <location>
        <position position="64"/>
    </location>
</feature>
<dbReference type="RefSeq" id="WP_012448106.1">
    <property type="nucleotide sequence ID" value="NC_010718.1"/>
</dbReference>
<dbReference type="InterPro" id="IPR015956">
    <property type="entry name" value="Peniciliin-bd_prot_C_sf"/>
</dbReference>
<evidence type="ECO:0000256" key="15">
    <source>
        <dbReference type="RuleBase" id="RU004016"/>
    </source>
</evidence>
<dbReference type="HOGENOM" id="CLU_027070_8_0_9"/>
<evidence type="ECO:0000256" key="1">
    <source>
        <dbReference type="ARBA" id="ARBA00003217"/>
    </source>
</evidence>
<gene>
    <name evidence="17" type="ordered locus">Nther_1664</name>
</gene>
<reference evidence="17 18" key="2">
    <citation type="journal article" date="2011" name="J. Bacteriol.">
        <title>Complete genome sequence of the anaerobic, halophilic alkalithermophile Natranaerobius thermophilus JW/NM-WN-LF.</title>
        <authorList>
            <person name="Zhao B."/>
            <person name="Mesbah N.M."/>
            <person name="Dalin E."/>
            <person name="Goodwin L."/>
            <person name="Nolan M."/>
            <person name="Pitluck S."/>
            <person name="Chertkov O."/>
            <person name="Brettin T.S."/>
            <person name="Han J."/>
            <person name="Larimer F.W."/>
            <person name="Land M.L."/>
            <person name="Hauser L."/>
            <person name="Kyrpides N."/>
            <person name="Wiegel J."/>
        </authorList>
    </citation>
    <scope>NUCLEOTIDE SEQUENCE [LARGE SCALE GENOMIC DNA]</scope>
    <source>
        <strain evidence="18">ATCC BAA-1301 / DSM 18059 / JW/NM-WN-LF</strain>
    </source>
</reference>
<protein>
    <recommendedName>
        <fullName evidence="4">serine-type D-Ala-D-Ala carboxypeptidase</fullName>
        <ecNumber evidence="4">3.4.16.4</ecNumber>
    </recommendedName>
</protein>
<dbReference type="GO" id="GO:0008360">
    <property type="term" value="P:regulation of cell shape"/>
    <property type="evidence" value="ECO:0007669"/>
    <property type="project" value="UniProtKB-KW"/>
</dbReference>
<evidence type="ECO:0000256" key="5">
    <source>
        <dbReference type="ARBA" id="ARBA00022645"/>
    </source>
</evidence>
<dbReference type="InterPro" id="IPR012907">
    <property type="entry name" value="Peptidase_S11_C"/>
</dbReference>
<dbReference type="Gene3D" id="2.60.410.10">
    <property type="entry name" value="D-Ala-D-Ala carboxypeptidase, C-terminal domain"/>
    <property type="match status" value="1"/>
</dbReference>
<dbReference type="PANTHER" id="PTHR21581">
    <property type="entry name" value="D-ALANYL-D-ALANINE CARBOXYPEPTIDASE"/>
    <property type="match status" value="1"/>
</dbReference>
<reference evidence="17 18" key="1">
    <citation type="submission" date="2008-04" db="EMBL/GenBank/DDBJ databases">
        <title>Complete sequence of chromosome of Natranaerobius thermophilus JW/NM-WN-LF.</title>
        <authorList>
            <consortium name="US DOE Joint Genome Institute"/>
            <person name="Copeland A."/>
            <person name="Lucas S."/>
            <person name="Lapidus A."/>
            <person name="Glavina del Rio T."/>
            <person name="Dalin E."/>
            <person name="Tice H."/>
            <person name="Bruce D."/>
            <person name="Goodwin L."/>
            <person name="Pitluck S."/>
            <person name="Chertkov O."/>
            <person name="Brettin T."/>
            <person name="Detter J.C."/>
            <person name="Han C."/>
            <person name="Kuske C.R."/>
            <person name="Schmutz J."/>
            <person name="Larimer F."/>
            <person name="Land M."/>
            <person name="Hauser L."/>
            <person name="Kyrpides N."/>
            <person name="Lykidis A."/>
            <person name="Mesbah N.M."/>
            <person name="Wiegel J."/>
        </authorList>
    </citation>
    <scope>NUCLEOTIDE SEQUENCE [LARGE SCALE GENOMIC DNA]</scope>
    <source>
        <strain evidence="18">ATCC BAA-1301 / DSM 18059 / JW/NM-WN-LF</strain>
    </source>
</reference>
<feature type="active site" evidence="13">
    <location>
        <position position="121"/>
    </location>
</feature>
<dbReference type="EC" id="3.4.16.4" evidence="4"/>
<dbReference type="Pfam" id="PF07943">
    <property type="entry name" value="PBP5_C"/>
    <property type="match status" value="1"/>
</dbReference>
<dbReference type="InParanoid" id="B2A4Z6"/>
<dbReference type="EMBL" id="CP001034">
    <property type="protein sequence ID" value="ACB85238.1"/>
    <property type="molecule type" value="Genomic_DNA"/>
</dbReference>
<evidence type="ECO:0000313" key="17">
    <source>
        <dbReference type="EMBL" id="ACB85238.1"/>
    </source>
</evidence>
<evidence type="ECO:0000256" key="3">
    <source>
        <dbReference type="ARBA" id="ARBA00007164"/>
    </source>
</evidence>
<evidence type="ECO:0000256" key="8">
    <source>
        <dbReference type="ARBA" id="ARBA00022801"/>
    </source>
</evidence>
<dbReference type="InterPro" id="IPR001967">
    <property type="entry name" value="Peptidase_S11_N"/>
</dbReference>
<dbReference type="SUPFAM" id="SSF56601">
    <property type="entry name" value="beta-lactamase/transpeptidase-like"/>
    <property type="match status" value="1"/>
</dbReference>
<dbReference type="PANTHER" id="PTHR21581:SF6">
    <property type="entry name" value="TRAFFICKING PROTEIN PARTICLE COMPLEX SUBUNIT 12"/>
    <property type="match status" value="1"/>
</dbReference>
<dbReference type="GO" id="GO:0071555">
    <property type="term" value="P:cell wall organization"/>
    <property type="evidence" value="ECO:0007669"/>
    <property type="project" value="UniProtKB-KW"/>
</dbReference>
<dbReference type="InterPro" id="IPR012338">
    <property type="entry name" value="Beta-lactam/transpept-like"/>
</dbReference>
<comment type="function">
    <text evidence="1">Removes C-terminal D-alanyl residues from sugar-peptide cell wall precursors.</text>
</comment>
<dbReference type="FunCoup" id="B2A4Z6">
    <property type="interactions" value="169"/>
</dbReference>
<evidence type="ECO:0000256" key="7">
    <source>
        <dbReference type="ARBA" id="ARBA00022729"/>
    </source>
</evidence>
<dbReference type="PRINTS" id="PR00725">
    <property type="entry name" value="DADACBPTASE1"/>
</dbReference>
<evidence type="ECO:0000256" key="12">
    <source>
        <dbReference type="ARBA" id="ARBA00034000"/>
    </source>
</evidence>
<sequence>MVRKISLVLVLFLAISLVFQGSTAKTSPEDELEAPVYLLGEPKSGEILLEQDKQEQVYPASITKIMTLLLTMEALENEQIALEEEVIVPREAEDIPGTTIFLQQGEKITVDDLITAIAVGSANDASIAIAKHISGTVDNFVDEMNDKARELGMKNTNFENPHGLHHDEHVTTAEDIFIMASELGKYEEIHDWLEIWLIEDFLQGKKVVEDDEEGIFLSNTNRLVNQYPGCDGFKTGFTEESKHSITATAKQNGERYIAIIMSHEDSDGRFEEAMNLLDYGFANYQTNTILEKGDLVARVKINKGDQEYLPLLVKEELVAVTEESDEIEIEEEHQIPDDLSPPIVEGDKVGEYQISYGNKESQVALIAGEDVKEAGITDHFSRLIKNWMSFWTGEK</sequence>
<dbReference type="eggNOG" id="COG1686">
    <property type="taxonomic scope" value="Bacteria"/>
</dbReference>
<dbReference type="OrthoDB" id="9791132at2"/>
<evidence type="ECO:0000256" key="2">
    <source>
        <dbReference type="ARBA" id="ARBA00004752"/>
    </source>
</evidence>
<keyword evidence="5 17" id="KW-0121">Carboxypeptidase</keyword>
<comment type="similarity">
    <text evidence="3 15">Belongs to the peptidase S11 family.</text>
</comment>
<dbReference type="InterPro" id="IPR018044">
    <property type="entry name" value="Peptidase_S11"/>
</dbReference>
<dbReference type="SUPFAM" id="SSF69189">
    <property type="entry name" value="Penicillin-binding protein associated domain"/>
    <property type="match status" value="1"/>
</dbReference>
<evidence type="ECO:0000256" key="11">
    <source>
        <dbReference type="ARBA" id="ARBA00023316"/>
    </source>
</evidence>
<evidence type="ECO:0000256" key="9">
    <source>
        <dbReference type="ARBA" id="ARBA00022960"/>
    </source>
</evidence>
<proteinExistence type="inferred from homology"/>
<keyword evidence="10" id="KW-0573">Peptidoglycan synthesis</keyword>